<dbReference type="Proteomes" id="UP000447873">
    <property type="component" value="Unassembled WGS sequence"/>
</dbReference>
<dbReference type="AlphaFoldDB" id="A0A8H3Z8F4"/>
<evidence type="ECO:0000256" key="1">
    <source>
        <dbReference type="SAM" id="Phobius"/>
    </source>
</evidence>
<evidence type="ECO:0000313" key="4">
    <source>
        <dbReference type="Proteomes" id="UP000447873"/>
    </source>
</evidence>
<gene>
    <name evidence="3" type="ORF">EG327_005081</name>
    <name evidence="2" type="ORF">EG328_009116</name>
</gene>
<feature type="transmembrane region" description="Helical" evidence="1">
    <location>
        <begin position="58"/>
        <end position="77"/>
    </location>
</feature>
<evidence type="ECO:0000313" key="2">
    <source>
        <dbReference type="EMBL" id="KAE9966151.1"/>
    </source>
</evidence>
<dbReference type="EMBL" id="WNWR01000298">
    <property type="protein sequence ID" value="KAE9984252.1"/>
    <property type="molecule type" value="Genomic_DNA"/>
</dbReference>
<accession>A0A8H3Z8F4</accession>
<evidence type="ECO:0000313" key="3">
    <source>
        <dbReference type="EMBL" id="KAE9984252.1"/>
    </source>
</evidence>
<organism evidence="3 5">
    <name type="scientific">Venturia inaequalis</name>
    <name type="common">Apple scab fungus</name>
    <dbReference type="NCBI Taxonomy" id="5025"/>
    <lineage>
        <taxon>Eukaryota</taxon>
        <taxon>Fungi</taxon>
        <taxon>Dikarya</taxon>
        <taxon>Ascomycota</taxon>
        <taxon>Pezizomycotina</taxon>
        <taxon>Dothideomycetes</taxon>
        <taxon>Pleosporomycetidae</taxon>
        <taxon>Venturiales</taxon>
        <taxon>Venturiaceae</taxon>
        <taxon>Venturia</taxon>
    </lineage>
</organism>
<keyword evidence="5" id="KW-1185">Reference proteome</keyword>
<protein>
    <submittedName>
        <fullName evidence="3">Uncharacterized protein</fullName>
    </submittedName>
</protein>
<name>A0A8H3Z8F4_VENIN</name>
<comment type="caution">
    <text evidence="3">The sequence shown here is derived from an EMBL/GenBank/DDBJ whole genome shotgun (WGS) entry which is preliminary data.</text>
</comment>
<sequence length="234" mass="26073">MYKAAWLSIIVHPSHFSRFLNTVHIEDTPNENPEELARFLALDENSIQIVKVMEHNQISARMVLAVIGMMSFLAVAIPTGNSSISSNALLPRAKQKDKAFVKICSGFNFGGYCETLHAEVISVNYLCQPISQKMFNSNGGVSSITIHKAWCRFYTWQDCIYNTTMLLAKPEWIDLPFKDAPPKTSTHEKLEAGNTGVCNLSGLEHGNTGQWDNKITAYMCEPAEGTVLKEPKCN</sequence>
<keyword evidence="1" id="KW-0812">Transmembrane</keyword>
<proteinExistence type="predicted"/>
<reference evidence="3 5" key="1">
    <citation type="submission" date="2019-07" db="EMBL/GenBank/DDBJ databases">
        <title>Venturia inaequalis Genome Resource.</title>
        <authorList>
            <person name="Lichtner F.J."/>
        </authorList>
    </citation>
    <scope>NUCLEOTIDE SEQUENCE [LARGE SCALE GENOMIC DNA]</scope>
    <source>
        <strain evidence="2 4">120213</strain>
        <strain evidence="3 5">DMI_063113</strain>
    </source>
</reference>
<keyword evidence="1" id="KW-1133">Transmembrane helix</keyword>
<keyword evidence="1" id="KW-0472">Membrane</keyword>
<dbReference type="EMBL" id="WNWS01000537">
    <property type="protein sequence ID" value="KAE9966151.1"/>
    <property type="molecule type" value="Genomic_DNA"/>
</dbReference>
<evidence type="ECO:0000313" key="5">
    <source>
        <dbReference type="Proteomes" id="UP000490939"/>
    </source>
</evidence>
<dbReference type="Proteomes" id="UP000490939">
    <property type="component" value="Unassembled WGS sequence"/>
</dbReference>